<dbReference type="Gene3D" id="1.10.1200.20">
    <property type="entry name" value="Colicin E immunity protein"/>
    <property type="match status" value="1"/>
</dbReference>
<dbReference type="EMBL" id="VLYX01000007">
    <property type="protein sequence ID" value="MDR4326182.1"/>
    <property type="molecule type" value="Genomic_DNA"/>
</dbReference>
<comment type="caution">
    <text evidence="3">The sequence shown here is derived from an EMBL/GenBank/DDBJ whole genome shotgun (WGS) entry which is preliminary data.</text>
</comment>
<organism evidence="3 6">
    <name type="scientific">Bacillus pseudomycoides</name>
    <dbReference type="NCBI Taxonomy" id="64104"/>
    <lineage>
        <taxon>Bacteria</taxon>
        <taxon>Bacillati</taxon>
        <taxon>Bacillota</taxon>
        <taxon>Bacilli</taxon>
        <taxon>Bacillales</taxon>
        <taxon>Bacillaceae</taxon>
        <taxon>Bacillus</taxon>
        <taxon>Bacillus cereus group</taxon>
    </lineage>
</organism>
<evidence type="ECO:0008006" key="7">
    <source>
        <dbReference type="Google" id="ProtNLM"/>
    </source>
</evidence>
<dbReference type="EMBL" id="NUTL01000137">
    <property type="protein sequence ID" value="PHE89312.1"/>
    <property type="molecule type" value="Genomic_DNA"/>
</dbReference>
<reference evidence="4 5" key="1">
    <citation type="submission" date="2017-09" db="EMBL/GenBank/DDBJ databases">
        <title>Large-scale bioinformatics analysis of Bacillus genomes uncovers conserved roles of natural products in bacterial physiology.</title>
        <authorList>
            <consortium name="Agbiome Team Llc"/>
            <person name="Bleich R.M."/>
            <person name="Grubbs K.J."/>
            <person name="Santa Maria K.C."/>
            <person name="Allen S.E."/>
            <person name="Farag S."/>
            <person name="Shank E.A."/>
            <person name="Bowers A."/>
        </authorList>
    </citation>
    <scope>NUCLEOTIDE SEQUENCE [LARGE SCALE GENOMIC DNA]</scope>
    <source>
        <strain evidence="4 5">AFS037265</strain>
    </source>
</reference>
<evidence type="ECO:0000313" key="5">
    <source>
        <dbReference type="Proteomes" id="UP000221918"/>
    </source>
</evidence>
<name>A0AAJ1Z2I1_9BACI</name>
<evidence type="ECO:0000256" key="2">
    <source>
        <dbReference type="ARBA" id="ARBA00023025"/>
    </source>
</evidence>
<dbReference type="Proteomes" id="UP001248134">
    <property type="component" value="Unassembled WGS sequence"/>
</dbReference>
<gene>
    <name evidence="4" type="ORF">COF81_25465</name>
    <name evidence="3" type="ORF">FOS08_09525</name>
</gene>
<evidence type="ECO:0000256" key="1">
    <source>
        <dbReference type="ARBA" id="ARBA00009346"/>
    </source>
</evidence>
<sequence>MKSKMNREELIELVKKIYNLDLPETEHSEYVNQFNNSGVPHPTPSDLIFWNDIELTPEEVVEFALSYKKEKE</sequence>
<dbReference type="InterPro" id="IPR000290">
    <property type="entry name" value="Colicin_pyocin"/>
</dbReference>
<evidence type="ECO:0000313" key="4">
    <source>
        <dbReference type="EMBL" id="PHE89312.1"/>
    </source>
</evidence>
<dbReference type="SUPFAM" id="SSF47345">
    <property type="entry name" value="Colicin E immunity proteins"/>
    <property type="match status" value="1"/>
</dbReference>
<dbReference type="RefSeq" id="WP_033797027.1">
    <property type="nucleotide sequence ID" value="NZ_CM000743.1"/>
</dbReference>
<protein>
    <recommendedName>
        <fullName evidence="7">Colicin immunity protein / pyocin immunity protein</fullName>
    </recommendedName>
</protein>
<dbReference type="InterPro" id="IPR035900">
    <property type="entry name" value="Colicin_E_sf"/>
</dbReference>
<keyword evidence="2" id="KW-0079">Bacteriocin immunity</keyword>
<comment type="similarity">
    <text evidence="1">Belongs to the colicins ColE2/ColE8/ColE9 and pyocins S1/S2 family.</text>
</comment>
<evidence type="ECO:0000313" key="3">
    <source>
        <dbReference type="EMBL" id="MDR4326182.1"/>
    </source>
</evidence>
<evidence type="ECO:0000313" key="6">
    <source>
        <dbReference type="Proteomes" id="UP001248134"/>
    </source>
</evidence>
<proteinExistence type="inferred from homology"/>
<dbReference type="Pfam" id="PF01320">
    <property type="entry name" value="Colicin_Pyocin"/>
    <property type="match status" value="1"/>
</dbReference>
<dbReference type="GO" id="GO:0030153">
    <property type="term" value="P:bacteriocin immunity"/>
    <property type="evidence" value="ECO:0007669"/>
    <property type="project" value="UniProtKB-KW"/>
</dbReference>
<dbReference type="GO" id="GO:0015643">
    <property type="term" value="F:toxic substance binding"/>
    <property type="evidence" value="ECO:0007669"/>
    <property type="project" value="InterPro"/>
</dbReference>
<dbReference type="Proteomes" id="UP000221918">
    <property type="component" value="Unassembled WGS sequence"/>
</dbReference>
<accession>A0AAJ1Z2I1</accession>
<reference evidence="3" key="2">
    <citation type="submission" date="2019-07" db="EMBL/GenBank/DDBJ databases">
        <title>Phylogenomic Reclassification of ATCC Bacillus Strains and Various Taxa within the Genus Bacillus.</title>
        <authorList>
            <person name="Riojas M.A."/>
            <person name="Frank A.M."/>
            <person name="Fenn S.L."/>
            <person name="King S.P."/>
            <person name="Brower S.M."/>
            <person name="Hazbon M.H."/>
        </authorList>
    </citation>
    <scope>NUCLEOTIDE SEQUENCE</scope>
    <source>
        <strain evidence="3">NR-12239</strain>
    </source>
</reference>
<dbReference type="AlphaFoldDB" id="A0AAJ1Z2I1"/>